<comment type="subunit">
    <text evidence="7">Component of the large ribosomal subunit. May bind IPO9 with low affinity.</text>
</comment>
<evidence type="ECO:0000256" key="8">
    <source>
        <dbReference type="SAM" id="MobiDB-lite"/>
    </source>
</evidence>
<keyword evidence="9" id="KW-1133">Transmembrane helix</keyword>
<sequence length="308" mass="35604">MVIGRTTGNVITCFAVFVDVLVLETIITMLFIFSNSSFIMEGTEKKKPETKAAAVAKKASTKRRPRNPVISSSGLRRFSRSRVYKRRRIFIKKEQPKTKAAKKVKPAKYVVKPIGGEKNGETRKVRVKRLPRHIPTQEGRKRQSKHRKPFSKHKRNLRKSIVPGTVLILLAGRHKGKRVVFLKQLSSGLLLVTGPFAMNGCPLRRVNQIYAIATTARANVSKVKIPPRINDNYFKRKAKKTNKHKEVELFETEKKEYTLTKERKEDQLEVDKQVIDSIKRHKERKQLKGYLQSMFALKNKMYPHKMLF</sequence>
<comment type="similarity">
    <text evidence="1">Belongs to the eukaryotic ribosomal protein eL6 family.</text>
</comment>
<dbReference type="PANTHER" id="PTHR10715">
    <property type="entry name" value="60S RIBOSOMAL PROTEIN L6"/>
    <property type="match status" value="1"/>
</dbReference>
<dbReference type="GO" id="GO:0022625">
    <property type="term" value="C:cytosolic large ribosomal subunit"/>
    <property type="evidence" value="ECO:0007669"/>
    <property type="project" value="TreeGrafter"/>
</dbReference>
<keyword evidence="2" id="KW-0689">Ribosomal protein</keyword>
<dbReference type="EMBL" id="OX597838">
    <property type="protein sequence ID" value="CAI9740838.1"/>
    <property type="molecule type" value="Genomic_DNA"/>
</dbReference>
<dbReference type="AlphaFoldDB" id="A0AA36BUG9"/>
<protein>
    <recommendedName>
        <fullName evidence="5">Large ribosomal subunit protein eL6</fullName>
    </recommendedName>
    <alternativeName>
        <fullName evidence="6">60S ribosomal protein L6</fullName>
    </alternativeName>
</protein>
<evidence type="ECO:0000256" key="7">
    <source>
        <dbReference type="ARBA" id="ARBA00046388"/>
    </source>
</evidence>
<comment type="function">
    <text evidence="4">Component of the large ribosomal subunit. The ribosome is a large ribonucleoprotein complex responsible for the synthesis of proteins in the cell.</text>
</comment>
<reference evidence="11" key="1">
    <citation type="submission" date="2023-08" db="EMBL/GenBank/DDBJ databases">
        <authorList>
            <person name="Alioto T."/>
            <person name="Alioto T."/>
            <person name="Gomez Garrido J."/>
        </authorList>
    </citation>
    <scope>NUCLEOTIDE SEQUENCE</scope>
</reference>
<keyword evidence="3" id="KW-0687">Ribonucleoprotein</keyword>
<dbReference type="InterPro" id="IPR005568">
    <property type="entry name" value="Ribosomal_uL6_N"/>
</dbReference>
<dbReference type="InterPro" id="IPR014722">
    <property type="entry name" value="Rib_uL2_dom2"/>
</dbReference>
<accession>A0AA36BUG9</accession>
<evidence type="ECO:0000256" key="4">
    <source>
        <dbReference type="ARBA" id="ARBA00034092"/>
    </source>
</evidence>
<feature type="region of interest" description="Disordered" evidence="8">
    <location>
        <begin position="134"/>
        <end position="154"/>
    </location>
</feature>
<dbReference type="GO" id="GO:0002181">
    <property type="term" value="P:cytoplasmic translation"/>
    <property type="evidence" value="ECO:0007669"/>
    <property type="project" value="TreeGrafter"/>
</dbReference>
<evidence type="ECO:0000313" key="12">
    <source>
        <dbReference type="Proteomes" id="UP001162480"/>
    </source>
</evidence>
<dbReference type="GO" id="GO:0003735">
    <property type="term" value="F:structural constituent of ribosome"/>
    <property type="evidence" value="ECO:0007669"/>
    <property type="project" value="InterPro"/>
</dbReference>
<evidence type="ECO:0000256" key="1">
    <source>
        <dbReference type="ARBA" id="ARBA00010592"/>
    </source>
</evidence>
<proteinExistence type="inferred from homology"/>
<name>A0AA36BUG9_OCTVU</name>
<evidence type="ECO:0000313" key="11">
    <source>
        <dbReference type="EMBL" id="CAI9740838.1"/>
    </source>
</evidence>
<dbReference type="Proteomes" id="UP001162480">
    <property type="component" value="Chromosome 25"/>
</dbReference>
<gene>
    <name evidence="11" type="ORF">OCTVUL_1B030203</name>
</gene>
<dbReference type="Gene3D" id="2.30.30.30">
    <property type="match status" value="1"/>
</dbReference>
<feature type="transmembrane region" description="Helical" evidence="9">
    <location>
        <begin position="12"/>
        <end position="33"/>
    </location>
</feature>
<dbReference type="FunFam" id="2.30.30.30:FF:000014">
    <property type="entry name" value="60S ribosomal protein L6"/>
    <property type="match status" value="1"/>
</dbReference>
<feature type="compositionally biased region" description="Basic residues" evidence="8">
    <location>
        <begin position="142"/>
        <end position="154"/>
    </location>
</feature>
<evidence type="ECO:0000256" key="9">
    <source>
        <dbReference type="SAM" id="Phobius"/>
    </source>
</evidence>
<organism evidence="11 12">
    <name type="scientific">Octopus vulgaris</name>
    <name type="common">Common octopus</name>
    <dbReference type="NCBI Taxonomy" id="6645"/>
    <lineage>
        <taxon>Eukaryota</taxon>
        <taxon>Metazoa</taxon>
        <taxon>Spiralia</taxon>
        <taxon>Lophotrochozoa</taxon>
        <taxon>Mollusca</taxon>
        <taxon>Cephalopoda</taxon>
        <taxon>Coleoidea</taxon>
        <taxon>Octopodiformes</taxon>
        <taxon>Octopoda</taxon>
        <taxon>Incirrata</taxon>
        <taxon>Octopodidae</taxon>
        <taxon>Octopus</taxon>
    </lineage>
</organism>
<dbReference type="Pfam" id="PF01159">
    <property type="entry name" value="Ribosomal_L6e"/>
    <property type="match status" value="1"/>
</dbReference>
<dbReference type="InterPro" id="IPR041997">
    <property type="entry name" value="Ribosomal_eL6_KOW"/>
</dbReference>
<evidence type="ECO:0000256" key="6">
    <source>
        <dbReference type="ARBA" id="ARBA00035351"/>
    </source>
</evidence>
<feature type="domain" description="Large ribosomal subunit protein uL6 N-terminal" evidence="10">
    <location>
        <begin position="57"/>
        <end position="113"/>
    </location>
</feature>
<keyword evidence="12" id="KW-1185">Reference proteome</keyword>
<dbReference type="PANTHER" id="PTHR10715:SF0">
    <property type="entry name" value="LARGE RIBOSOMAL SUBUNIT PROTEIN EL6"/>
    <property type="match status" value="1"/>
</dbReference>
<dbReference type="GO" id="GO:0000027">
    <property type="term" value="P:ribosomal large subunit assembly"/>
    <property type="evidence" value="ECO:0007669"/>
    <property type="project" value="TreeGrafter"/>
</dbReference>
<dbReference type="InterPro" id="IPR008991">
    <property type="entry name" value="Translation_prot_SH3-like_sf"/>
</dbReference>
<evidence type="ECO:0000259" key="10">
    <source>
        <dbReference type="Pfam" id="PF03868"/>
    </source>
</evidence>
<dbReference type="SUPFAM" id="SSF50104">
    <property type="entry name" value="Translation proteins SH3-like domain"/>
    <property type="match status" value="1"/>
</dbReference>
<dbReference type="InterPro" id="IPR000915">
    <property type="entry name" value="60S_ribosomal_eL6"/>
</dbReference>
<evidence type="ECO:0000256" key="2">
    <source>
        <dbReference type="ARBA" id="ARBA00022980"/>
    </source>
</evidence>
<keyword evidence="9" id="KW-0472">Membrane</keyword>
<evidence type="ECO:0000256" key="3">
    <source>
        <dbReference type="ARBA" id="ARBA00023274"/>
    </source>
</evidence>
<evidence type="ECO:0000256" key="5">
    <source>
        <dbReference type="ARBA" id="ARBA00035233"/>
    </source>
</evidence>
<dbReference type="Pfam" id="PF03868">
    <property type="entry name" value="Ribosomal_L6e_N"/>
    <property type="match status" value="1"/>
</dbReference>
<dbReference type="GO" id="GO:0003723">
    <property type="term" value="F:RNA binding"/>
    <property type="evidence" value="ECO:0007669"/>
    <property type="project" value="TreeGrafter"/>
</dbReference>
<dbReference type="CDD" id="cd13156">
    <property type="entry name" value="KOW_RPL6"/>
    <property type="match status" value="1"/>
</dbReference>
<keyword evidence="9" id="KW-0812">Transmembrane</keyword>